<dbReference type="OrthoDB" id="5816969at2759"/>
<dbReference type="AlphaFoldDB" id="A0A8S1H0E2"/>
<keyword evidence="1" id="KW-0812">Transmembrane</keyword>
<feature type="transmembrane region" description="Helical" evidence="1">
    <location>
        <begin position="324"/>
        <end position="345"/>
    </location>
</feature>
<comment type="caution">
    <text evidence="2">The sequence shown here is derived from an EMBL/GenBank/DDBJ whole genome shotgun (WGS) entry which is preliminary data.</text>
</comment>
<feature type="transmembrane region" description="Helical" evidence="1">
    <location>
        <begin position="297"/>
        <end position="318"/>
    </location>
</feature>
<evidence type="ECO:0000313" key="3">
    <source>
        <dbReference type="Proteomes" id="UP000835052"/>
    </source>
</evidence>
<gene>
    <name evidence="2" type="ORF">CAUJ_LOCUS4944</name>
</gene>
<dbReference type="EMBL" id="CAJGYM010000009">
    <property type="protein sequence ID" value="CAD6189025.1"/>
    <property type="molecule type" value="Genomic_DNA"/>
</dbReference>
<evidence type="ECO:0000256" key="1">
    <source>
        <dbReference type="SAM" id="Phobius"/>
    </source>
</evidence>
<accession>A0A8S1H0E2</accession>
<feature type="transmembrane region" description="Helical" evidence="1">
    <location>
        <begin position="238"/>
        <end position="262"/>
    </location>
</feature>
<protein>
    <submittedName>
        <fullName evidence="2">Uncharacterized protein</fullName>
    </submittedName>
</protein>
<dbReference type="Proteomes" id="UP000835052">
    <property type="component" value="Unassembled WGS sequence"/>
</dbReference>
<keyword evidence="1" id="KW-1133">Transmembrane helix</keyword>
<keyword evidence="1" id="KW-0472">Membrane</keyword>
<sequence length="363" mass="41995">MLSYIRNMSKADIRKLLTPIRDGLLTENTVLHMNTQNFSVDHVVVPITVTDFLREVNPRWIRWINTAAGDLEEGGLPNQIAYDHHGDDVPDHQVVEYINTLDKYQKRSMLNLVREGILTDECFINISNLKGPERVQVSMPRVVEALRLSEARYLELHNEKPIMLKVFYMKHYSSACFENVHRADLDVRSLTAARFTMPIWYTVLFTLMTLGTFGSHIWSQATNYGDLQDKLNMTTPTIILVVSSLLIGLLLYLTIYMIGFLFCCENNYKNQLVTKDLDYSALYVHFCELNQVEKRIYAVKGVQFILLWYTMILAIYAHEHDLNIYPALACVLTNGFGLMMFARIAEFFRRCRRTRKGTAIAAR</sequence>
<organism evidence="2 3">
    <name type="scientific">Caenorhabditis auriculariae</name>
    <dbReference type="NCBI Taxonomy" id="2777116"/>
    <lineage>
        <taxon>Eukaryota</taxon>
        <taxon>Metazoa</taxon>
        <taxon>Ecdysozoa</taxon>
        <taxon>Nematoda</taxon>
        <taxon>Chromadorea</taxon>
        <taxon>Rhabditida</taxon>
        <taxon>Rhabditina</taxon>
        <taxon>Rhabditomorpha</taxon>
        <taxon>Rhabditoidea</taxon>
        <taxon>Rhabditidae</taxon>
        <taxon>Peloderinae</taxon>
        <taxon>Caenorhabditis</taxon>
    </lineage>
</organism>
<reference evidence="2" key="1">
    <citation type="submission" date="2020-10" db="EMBL/GenBank/DDBJ databases">
        <authorList>
            <person name="Kikuchi T."/>
        </authorList>
    </citation>
    <scope>NUCLEOTIDE SEQUENCE</scope>
    <source>
        <strain evidence="2">NKZ352</strain>
    </source>
</reference>
<name>A0A8S1H0E2_9PELO</name>
<evidence type="ECO:0000313" key="2">
    <source>
        <dbReference type="EMBL" id="CAD6189025.1"/>
    </source>
</evidence>
<proteinExistence type="predicted"/>
<keyword evidence="3" id="KW-1185">Reference proteome</keyword>
<feature type="transmembrane region" description="Helical" evidence="1">
    <location>
        <begin position="198"/>
        <end position="218"/>
    </location>
</feature>